<keyword evidence="6" id="KW-1185">Reference proteome</keyword>
<evidence type="ECO:0000259" key="4">
    <source>
        <dbReference type="PROSITE" id="PS50949"/>
    </source>
</evidence>
<organism evidence="5 6">
    <name type="scientific">Gordonia sputi NBRC 100414</name>
    <dbReference type="NCBI Taxonomy" id="1089453"/>
    <lineage>
        <taxon>Bacteria</taxon>
        <taxon>Bacillati</taxon>
        <taxon>Actinomycetota</taxon>
        <taxon>Actinomycetes</taxon>
        <taxon>Mycobacteriales</taxon>
        <taxon>Gordoniaceae</taxon>
        <taxon>Gordonia</taxon>
    </lineage>
</organism>
<dbReference type="SUPFAM" id="SSF46785">
    <property type="entry name" value="Winged helix' DNA-binding domain"/>
    <property type="match status" value="1"/>
</dbReference>
<dbReference type="PANTHER" id="PTHR38445:SF7">
    <property type="entry name" value="GNTR-FAMILY TRANSCRIPTIONAL REGULATOR"/>
    <property type="match status" value="1"/>
</dbReference>
<dbReference type="eggNOG" id="COG1725">
    <property type="taxonomic scope" value="Bacteria"/>
</dbReference>
<dbReference type="RefSeq" id="WP_005205219.1">
    <property type="nucleotide sequence ID" value="NZ_BAFC01000052.1"/>
</dbReference>
<dbReference type="PROSITE" id="PS50949">
    <property type="entry name" value="HTH_GNTR"/>
    <property type="match status" value="1"/>
</dbReference>
<keyword evidence="3" id="KW-0804">Transcription</keyword>
<evidence type="ECO:0000256" key="2">
    <source>
        <dbReference type="ARBA" id="ARBA00023125"/>
    </source>
</evidence>
<evidence type="ECO:0000313" key="6">
    <source>
        <dbReference type="Proteomes" id="UP000005845"/>
    </source>
</evidence>
<dbReference type="Gene3D" id="1.10.10.10">
    <property type="entry name" value="Winged helix-like DNA-binding domain superfamily/Winged helix DNA-binding domain"/>
    <property type="match status" value="1"/>
</dbReference>
<keyword evidence="1" id="KW-0805">Transcription regulation</keyword>
<protein>
    <submittedName>
        <fullName evidence="5">Putative GntR family transcriptional regulator</fullName>
    </submittedName>
</protein>
<dbReference type="EMBL" id="BAFC01000052">
    <property type="protein sequence ID" value="GAB38910.1"/>
    <property type="molecule type" value="Genomic_DNA"/>
</dbReference>
<proteinExistence type="predicted"/>
<accession>H5TZK2</accession>
<dbReference type="PANTHER" id="PTHR38445">
    <property type="entry name" value="HTH-TYPE TRANSCRIPTIONAL REPRESSOR YTRA"/>
    <property type="match status" value="1"/>
</dbReference>
<dbReference type="CDD" id="cd07377">
    <property type="entry name" value="WHTH_GntR"/>
    <property type="match status" value="1"/>
</dbReference>
<dbReference type="SMART" id="SM00345">
    <property type="entry name" value="HTH_GNTR"/>
    <property type="match status" value="1"/>
</dbReference>
<dbReference type="InterPro" id="IPR000524">
    <property type="entry name" value="Tscrpt_reg_HTH_GntR"/>
</dbReference>
<evidence type="ECO:0000313" key="5">
    <source>
        <dbReference type="EMBL" id="GAB38910.1"/>
    </source>
</evidence>
<evidence type="ECO:0000256" key="3">
    <source>
        <dbReference type="ARBA" id="ARBA00023163"/>
    </source>
</evidence>
<dbReference type="GO" id="GO:0003700">
    <property type="term" value="F:DNA-binding transcription factor activity"/>
    <property type="evidence" value="ECO:0007669"/>
    <property type="project" value="InterPro"/>
</dbReference>
<gene>
    <name evidence="5" type="ORF">GOSPT_052_00640</name>
</gene>
<dbReference type="AlphaFoldDB" id="H5TZK2"/>
<dbReference type="Proteomes" id="UP000005845">
    <property type="component" value="Unassembled WGS sequence"/>
</dbReference>
<keyword evidence="2" id="KW-0238">DNA-binding</keyword>
<reference evidence="5 6" key="1">
    <citation type="submission" date="2012-02" db="EMBL/GenBank/DDBJ databases">
        <title>Whole genome shotgun sequence of Gordonia sputi NBRC 100414.</title>
        <authorList>
            <person name="Yoshida I."/>
            <person name="Hosoyama A."/>
            <person name="Tsuchikane K."/>
            <person name="Katsumata H."/>
            <person name="Yamazaki S."/>
            <person name="Fujita N."/>
        </authorList>
    </citation>
    <scope>NUCLEOTIDE SEQUENCE [LARGE SCALE GENOMIC DNA]</scope>
    <source>
        <strain evidence="5 6">NBRC 100414</strain>
    </source>
</reference>
<name>H5TZK2_9ACTN</name>
<feature type="domain" description="HTH gntR-type" evidence="4">
    <location>
        <begin position="11"/>
        <end position="79"/>
    </location>
</feature>
<dbReference type="GO" id="GO:0003677">
    <property type="term" value="F:DNA binding"/>
    <property type="evidence" value="ECO:0007669"/>
    <property type="project" value="UniProtKB-KW"/>
</dbReference>
<sequence>MLIRIDAADRAPIFTQIAASVRGGIARGELTEGERLPSARDLAASLDVNIHTVLRAYQELRDEGLVELRRGRGAVVSGDASRAAELADALDRLVDTARRFGIGPVELTVEITRRMS</sequence>
<dbReference type="Pfam" id="PF00392">
    <property type="entry name" value="GntR"/>
    <property type="match status" value="1"/>
</dbReference>
<evidence type="ECO:0000256" key="1">
    <source>
        <dbReference type="ARBA" id="ARBA00023015"/>
    </source>
</evidence>
<dbReference type="InterPro" id="IPR036390">
    <property type="entry name" value="WH_DNA-bd_sf"/>
</dbReference>
<comment type="caution">
    <text evidence="5">The sequence shown here is derived from an EMBL/GenBank/DDBJ whole genome shotgun (WGS) entry which is preliminary data.</text>
</comment>
<dbReference type="InterPro" id="IPR036388">
    <property type="entry name" value="WH-like_DNA-bd_sf"/>
</dbReference>